<reference evidence="1" key="1">
    <citation type="submission" date="2021-01" db="EMBL/GenBank/DDBJ databases">
        <title>Whole genome shotgun sequence of Virgisporangium aliadipatigenens NBRC 105644.</title>
        <authorList>
            <person name="Komaki H."/>
            <person name="Tamura T."/>
        </authorList>
    </citation>
    <scope>NUCLEOTIDE SEQUENCE</scope>
    <source>
        <strain evidence="1">NBRC 105644</strain>
    </source>
</reference>
<gene>
    <name evidence="1" type="ORF">Val02_68970</name>
</gene>
<evidence type="ECO:0000313" key="1">
    <source>
        <dbReference type="EMBL" id="GIJ50011.1"/>
    </source>
</evidence>
<sequence length="88" mass="9063">MSTAVGLVRSVAGPLGVRSCPRCAVAVWTAVTAGVPVHIDPACVNADGLDAAGLSGRWAFSLDRQPDGVRVAHRCREPVPDAHRAPPA</sequence>
<protein>
    <submittedName>
        <fullName evidence="1">Uncharacterized protein</fullName>
    </submittedName>
</protein>
<name>A0A8J3YRA5_9ACTN</name>
<dbReference type="AlphaFoldDB" id="A0A8J3YRA5"/>
<keyword evidence="2" id="KW-1185">Reference proteome</keyword>
<dbReference type="Proteomes" id="UP000619260">
    <property type="component" value="Unassembled WGS sequence"/>
</dbReference>
<dbReference type="RefSeq" id="WP_203903461.1">
    <property type="nucleotide sequence ID" value="NZ_BOPF01000032.1"/>
</dbReference>
<comment type="caution">
    <text evidence="1">The sequence shown here is derived from an EMBL/GenBank/DDBJ whole genome shotgun (WGS) entry which is preliminary data.</text>
</comment>
<dbReference type="EMBL" id="BOPF01000032">
    <property type="protein sequence ID" value="GIJ50011.1"/>
    <property type="molecule type" value="Genomic_DNA"/>
</dbReference>
<accession>A0A8J3YRA5</accession>
<evidence type="ECO:0000313" key="2">
    <source>
        <dbReference type="Proteomes" id="UP000619260"/>
    </source>
</evidence>
<proteinExistence type="predicted"/>
<organism evidence="1 2">
    <name type="scientific">Virgisporangium aliadipatigenens</name>
    <dbReference type="NCBI Taxonomy" id="741659"/>
    <lineage>
        <taxon>Bacteria</taxon>
        <taxon>Bacillati</taxon>
        <taxon>Actinomycetota</taxon>
        <taxon>Actinomycetes</taxon>
        <taxon>Micromonosporales</taxon>
        <taxon>Micromonosporaceae</taxon>
        <taxon>Virgisporangium</taxon>
    </lineage>
</organism>